<proteinExistence type="predicted"/>
<gene>
    <name evidence="1" type="ORF">IAC58_04770</name>
</gene>
<dbReference type="Proteomes" id="UP000823613">
    <property type="component" value="Unassembled WGS sequence"/>
</dbReference>
<organism evidence="1 2">
    <name type="scientific">Candidatus Onthovivens merdipullorum</name>
    <dbReference type="NCBI Taxonomy" id="2840889"/>
    <lineage>
        <taxon>Bacteria</taxon>
        <taxon>Bacillati</taxon>
        <taxon>Bacillota</taxon>
        <taxon>Bacilli</taxon>
        <taxon>Bacillales</taxon>
        <taxon>Candidatus Onthovivens</taxon>
    </lineage>
</organism>
<evidence type="ECO:0000313" key="1">
    <source>
        <dbReference type="EMBL" id="MBO8427845.1"/>
    </source>
</evidence>
<dbReference type="EMBL" id="JADIMY010000095">
    <property type="protein sequence ID" value="MBO8427845.1"/>
    <property type="molecule type" value="Genomic_DNA"/>
</dbReference>
<protein>
    <submittedName>
        <fullName evidence="1">Uncharacterized protein</fullName>
    </submittedName>
</protein>
<sequence length="109" mass="12586">MKYSQTYFCRTEYVELFALHCLGQVIPDIDWHRVAEERKDLNSFPDYVIGDKWIEVTRAIDSFGGKRQKAITHYFSHDKNSPDSYGLNDIVLGEINGCRTITTSLPSHD</sequence>
<evidence type="ECO:0000313" key="2">
    <source>
        <dbReference type="Proteomes" id="UP000823613"/>
    </source>
</evidence>
<reference evidence="1" key="2">
    <citation type="journal article" date="2021" name="PeerJ">
        <title>Extensive microbial diversity within the chicken gut microbiome revealed by metagenomics and culture.</title>
        <authorList>
            <person name="Gilroy R."/>
            <person name="Ravi A."/>
            <person name="Getino M."/>
            <person name="Pursley I."/>
            <person name="Horton D.L."/>
            <person name="Alikhan N.F."/>
            <person name="Baker D."/>
            <person name="Gharbi K."/>
            <person name="Hall N."/>
            <person name="Watson M."/>
            <person name="Adriaenssens E.M."/>
            <person name="Foster-Nyarko E."/>
            <person name="Jarju S."/>
            <person name="Secka A."/>
            <person name="Antonio M."/>
            <person name="Oren A."/>
            <person name="Chaudhuri R.R."/>
            <person name="La Ragione R."/>
            <person name="Hildebrand F."/>
            <person name="Pallen M.J."/>
        </authorList>
    </citation>
    <scope>NUCLEOTIDE SEQUENCE</scope>
    <source>
        <strain evidence="1">11159</strain>
    </source>
</reference>
<comment type="caution">
    <text evidence="1">The sequence shown here is derived from an EMBL/GenBank/DDBJ whole genome shotgun (WGS) entry which is preliminary data.</text>
</comment>
<reference evidence="1" key="1">
    <citation type="submission" date="2020-10" db="EMBL/GenBank/DDBJ databases">
        <authorList>
            <person name="Gilroy R."/>
        </authorList>
    </citation>
    <scope>NUCLEOTIDE SEQUENCE</scope>
    <source>
        <strain evidence="1">11159</strain>
    </source>
</reference>
<name>A0A9D9DJH5_9BACL</name>
<dbReference type="AlphaFoldDB" id="A0A9D9DJH5"/>
<accession>A0A9D9DJH5</accession>